<evidence type="ECO:0000313" key="1">
    <source>
        <dbReference type="EMBL" id="RIV40587.1"/>
    </source>
</evidence>
<protein>
    <submittedName>
        <fullName evidence="1">Uncharacterized protein</fullName>
    </submittedName>
</protein>
<accession>A0A418MZ01</accession>
<keyword evidence="2" id="KW-1185">Reference proteome</keyword>
<organism evidence="1 2">
    <name type="scientific">Micromonospora radicis</name>
    <dbReference type="NCBI Taxonomy" id="1894971"/>
    <lineage>
        <taxon>Bacteria</taxon>
        <taxon>Bacillati</taxon>
        <taxon>Actinomycetota</taxon>
        <taxon>Actinomycetes</taxon>
        <taxon>Micromonosporales</taxon>
        <taxon>Micromonosporaceae</taxon>
        <taxon>Micromonospora</taxon>
    </lineage>
</organism>
<dbReference type="AlphaFoldDB" id="A0A418MZ01"/>
<dbReference type="EMBL" id="QXEC01000002">
    <property type="protein sequence ID" value="RIV40587.1"/>
    <property type="molecule type" value="Genomic_DNA"/>
</dbReference>
<name>A0A418MZ01_9ACTN</name>
<proteinExistence type="predicted"/>
<comment type="caution">
    <text evidence="1">The sequence shown here is derived from an EMBL/GenBank/DDBJ whole genome shotgun (WGS) entry which is preliminary data.</text>
</comment>
<evidence type="ECO:0000313" key="2">
    <source>
        <dbReference type="Proteomes" id="UP000283832"/>
    </source>
</evidence>
<sequence length="104" mass="11204">MHNRYGAGLTAEQIATIDSVTVIADRWTAGERRDGWCADAVAAVRQGCADARLLGVALGHVLATRPPHHRRLALLYRAAGADPLAAAMTRQWYRRVRTGGVDAA</sequence>
<gene>
    <name evidence="1" type="ORF">D2L64_02865</name>
</gene>
<dbReference type="RefSeq" id="WP_119572912.1">
    <property type="nucleotide sequence ID" value="NZ_QXEC01000002.1"/>
</dbReference>
<reference evidence="1 2" key="1">
    <citation type="submission" date="2018-08" db="EMBL/GenBank/DDBJ databases">
        <title>Jishengella sp. nov., isolated from a root of Azadirachta indica A. Juss. var. siamensis Valenton.</title>
        <authorList>
            <person name="Kuncharoen N."/>
            <person name="Tanasupawat S."/>
            <person name="Kudo T."/>
            <person name="Ohkuma M."/>
        </authorList>
    </citation>
    <scope>NUCLEOTIDE SEQUENCE [LARGE SCALE GENOMIC DNA]</scope>
    <source>
        <strain evidence="1 2">AZ1-13</strain>
    </source>
</reference>
<dbReference type="Proteomes" id="UP000283832">
    <property type="component" value="Unassembled WGS sequence"/>
</dbReference>